<evidence type="ECO:0000259" key="1">
    <source>
        <dbReference type="Pfam" id="PF20408"/>
    </source>
</evidence>
<accession>A0A382EV62</accession>
<dbReference type="PANTHER" id="PTHR13136">
    <property type="entry name" value="TESTIS DEVELOPMENT PROTEIN PRTD"/>
    <property type="match status" value="1"/>
</dbReference>
<evidence type="ECO:0000313" key="2">
    <source>
        <dbReference type="EMBL" id="SVB53717.1"/>
    </source>
</evidence>
<protein>
    <recommendedName>
        <fullName evidence="1">KANL3/Tex30 alpha/beta hydrolase-like domain-containing protein</fullName>
    </recommendedName>
</protein>
<proteinExistence type="predicted"/>
<name>A0A382EV62_9ZZZZ</name>
<dbReference type="AlphaFoldDB" id="A0A382EV62"/>
<dbReference type="InterPro" id="IPR029058">
    <property type="entry name" value="AB_hydrolase_fold"/>
</dbReference>
<feature type="domain" description="KANL3/Tex30 alpha/beta hydrolase-like" evidence="1">
    <location>
        <begin position="27"/>
        <end position="217"/>
    </location>
</feature>
<dbReference type="InterPro" id="IPR046879">
    <property type="entry name" value="KANL3/Tex30_Abhydrolase"/>
</dbReference>
<gene>
    <name evidence="2" type="ORF">METZ01_LOCUS206571</name>
</gene>
<sequence length="228" mass="24900">MKHKFEVSESSGTVSGLLLRPAAADCLLVFGPGAGAGMRHPFMEEAAGRLAERGIATFRYQFPYMERGNRRPDHQGILLRTVRSAVTKVVTLSGGLPLWAGGKSMGGRMTSLTASQSPLDEIRGLVFFGFPFHPAGKPSVKRAEHLKKVELPMLFLQGTRDRLAKLEIPQLICDELPDTATLSLIEGADHSFNVLKRSGRTNDEVLNELASRVRAWIDMKTKGGQCIG</sequence>
<dbReference type="PANTHER" id="PTHR13136:SF11">
    <property type="entry name" value="TESTIS-EXPRESSED PROTEIN 30"/>
    <property type="match status" value="1"/>
</dbReference>
<organism evidence="2">
    <name type="scientific">marine metagenome</name>
    <dbReference type="NCBI Taxonomy" id="408172"/>
    <lineage>
        <taxon>unclassified sequences</taxon>
        <taxon>metagenomes</taxon>
        <taxon>ecological metagenomes</taxon>
    </lineage>
</organism>
<dbReference type="SUPFAM" id="SSF53474">
    <property type="entry name" value="alpha/beta-Hydrolases"/>
    <property type="match status" value="1"/>
</dbReference>
<dbReference type="InterPro" id="IPR026555">
    <property type="entry name" value="NSL3/Tex30"/>
</dbReference>
<reference evidence="2" key="1">
    <citation type="submission" date="2018-05" db="EMBL/GenBank/DDBJ databases">
        <authorList>
            <person name="Lanie J.A."/>
            <person name="Ng W.-L."/>
            <person name="Kazmierczak K.M."/>
            <person name="Andrzejewski T.M."/>
            <person name="Davidsen T.M."/>
            <person name="Wayne K.J."/>
            <person name="Tettelin H."/>
            <person name="Glass J.I."/>
            <person name="Rusch D."/>
            <person name="Podicherti R."/>
            <person name="Tsui H.-C.T."/>
            <person name="Winkler M.E."/>
        </authorList>
    </citation>
    <scope>NUCLEOTIDE SEQUENCE</scope>
</reference>
<dbReference type="Pfam" id="PF20408">
    <property type="entry name" value="Abhydrolase_11"/>
    <property type="match status" value="1"/>
</dbReference>
<dbReference type="EMBL" id="UINC01046111">
    <property type="protein sequence ID" value="SVB53717.1"/>
    <property type="molecule type" value="Genomic_DNA"/>
</dbReference>
<dbReference type="Gene3D" id="3.40.50.1820">
    <property type="entry name" value="alpha/beta hydrolase"/>
    <property type="match status" value="1"/>
</dbReference>